<reference evidence="2" key="1">
    <citation type="submission" date="2022-12" db="EMBL/GenBank/DDBJ databases">
        <authorList>
            <person name="Brejova B."/>
        </authorList>
    </citation>
    <scope>NUCLEOTIDE SEQUENCE</scope>
</reference>
<dbReference type="Proteomes" id="UP001152885">
    <property type="component" value="Unassembled WGS sequence"/>
</dbReference>
<dbReference type="OrthoDB" id="4067583at2759"/>
<evidence type="ECO:0000313" key="2">
    <source>
        <dbReference type="EMBL" id="CAI5760065.1"/>
    </source>
</evidence>
<feature type="region of interest" description="Disordered" evidence="1">
    <location>
        <begin position="318"/>
        <end position="344"/>
    </location>
</feature>
<feature type="compositionally biased region" description="Acidic residues" evidence="1">
    <location>
        <begin position="145"/>
        <end position="158"/>
    </location>
</feature>
<feature type="compositionally biased region" description="Basic and acidic residues" evidence="1">
    <location>
        <begin position="247"/>
        <end position="259"/>
    </location>
</feature>
<feature type="compositionally biased region" description="Basic residues" evidence="1">
    <location>
        <begin position="331"/>
        <end position="340"/>
    </location>
</feature>
<comment type="caution">
    <text evidence="2">The sequence shown here is derived from an EMBL/GenBank/DDBJ whole genome shotgun (WGS) entry which is preliminary data.</text>
</comment>
<feature type="region of interest" description="Disordered" evidence="1">
    <location>
        <begin position="246"/>
        <end position="289"/>
    </location>
</feature>
<gene>
    <name evidence="2" type="ORF">CANVERA_P4577</name>
</gene>
<dbReference type="EMBL" id="CANTUO010000005">
    <property type="protein sequence ID" value="CAI5760065.1"/>
    <property type="molecule type" value="Genomic_DNA"/>
</dbReference>
<accession>A0A9W4U149</accession>
<evidence type="ECO:0000313" key="3">
    <source>
        <dbReference type="Proteomes" id="UP001152885"/>
    </source>
</evidence>
<protein>
    <submittedName>
        <fullName evidence="2">Uncharacterized protein</fullName>
    </submittedName>
</protein>
<feature type="region of interest" description="Disordered" evidence="1">
    <location>
        <begin position="1"/>
        <end position="43"/>
    </location>
</feature>
<dbReference type="AlphaFoldDB" id="A0A9W4U149"/>
<feature type="region of interest" description="Disordered" evidence="1">
    <location>
        <begin position="134"/>
        <end position="159"/>
    </location>
</feature>
<name>A0A9W4U149_9ASCO</name>
<evidence type="ECO:0000256" key="1">
    <source>
        <dbReference type="SAM" id="MobiDB-lite"/>
    </source>
</evidence>
<organism evidence="2 3">
    <name type="scientific">Candida verbasci</name>
    <dbReference type="NCBI Taxonomy" id="1227364"/>
    <lineage>
        <taxon>Eukaryota</taxon>
        <taxon>Fungi</taxon>
        <taxon>Dikarya</taxon>
        <taxon>Ascomycota</taxon>
        <taxon>Saccharomycotina</taxon>
        <taxon>Pichiomycetes</taxon>
        <taxon>Debaryomycetaceae</taxon>
        <taxon>Candida/Lodderomyces clade</taxon>
        <taxon>Candida</taxon>
    </lineage>
</organism>
<sequence length="421" mass="48046">MSSSNDEFNNEIVKPELEHIPTPSTSTTTNKSPREDILPPSNLTDIESFDEESHQLHQQNHNLKVLTQENSNSSSSSINNRITINLRNLNHSDSNLKLNKFHNKRESVLSTFSQYSGKVETQAAVPVTLSRQDSTRIKHIKPQQEDEEEPIENDEDGSSDYALSIDTNDIIGDECSIIMGKLPTKSKNDDILIPTKSFNTNIEGAIPARSPNRPKSMVYSTNTKRQSMINDDLDKLMLDASSLNSKNFEEQEQNEKEDIVSPQILPKRRQQSHSSSILPPRPSQDSIRKAREISESIKKQQEQDQQVVENDDDYYDIEEIKPQQQQTPKRALSKRKRNKGKKNELKPFSYNTLISLLESMNGTIIGEEFNQLAIPIKEKQLIEKIIDSLSRLTSDMILDQQRYDIGITRLEKAIRVLEGFM</sequence>
<keyword evidence="3" id="KW-1185">Reference proteome</keyword>
<proteinExistence type="predicted"/>